<evidence type="ECO:0000259" key="2">
    <source>
        <dbReference type="Pfam" id="PF14347"/>
    </source>
</evidence>
<dbReference type="AlphaFoldDB" id="A0A0M7AQR6"/>
<feature type="signal peptide" evidence="1">
    <location>
        <begin position="1"/>
        <end position="24"/>
    </location>
</feature>
<sequence length="144" mass="15530">MRSYFQSAAMALCLVLPLAFSANAGETPSPDGAKLYFINLKDGDTVKSPVTIQFGLEGMGVAPAGVEKEKTGHHHLIIDETIEGEELNEAIPADDYHKHFGGGQTETTVELAPGEHTLQLVLGDWSHIPHNPPVMSERVTITVE</sequence>
<dbReference type="Pfam" id="PF14347">
    <property type="entry name" value="DUF4399"/>
    <property type="match status" value="1"/>
</dbReference>
<evidence type="ECO:0000256" key="1">
    <source>
        <dbReference type="SAM" id="SignalP"/>
    </source>
</evidence>
<dbReference type="EMBL" id="CXWD01000032">
    <property type="protein sequence ID" value="CTQ77249.1"/>
    <property type="molecule type" value="Genomic_DNA"/>
</dbReference>
<dbReference type="InterPro" id="IPR025512">
    <property type="entry name" value="DUF4399"/>
</dbReference>
<feature type="domain" description="DUF4399" evidence="2">
    <location>
        <begin position="52"/>
        <end position="144"/>
    </location>
</feature>
<feature type="chain" id="PRO_5005809660" description="DUF4399 domain-containing protein" evidence="1">
    <location>
        <begin position="25"/>
        <end position="144"/>
    </location>
</feature>
<protein>
    <recommendedName>
        <fullName evidence="2">DUF4399 domain-containing protein</fullName>
    </recommendedName>
</protein>
<name>A0A0M7AQR6_9HYPH</name>
<keyword evidence="4" id="KW-1185">Reference proteome</keyword>
<dbReference type="Proteomes" id="UP000053235">
    <property type="component" value="Unassembled WGS sequence"/>
</dbReference>
<organism evidence="3 4">
    <name type="scientific">Roseibium alexandrii</name>
    <dbReference type="NCBI Taxonomy" id="388408"/>
    <lineage>
        <taxon>Bacteria</taxon>
        <taxon>Pseudomonadati</taxon>
        <taxon>Pseudomonadota</taxon>
        <taxon>Alphaproteobacteria</taxon>
        <taxon>Hyphomicrobiales</taxon>
        <taxon>Stappiaceae</taxon>
        <taxon>Roseibium</taxon>
    </lineage>
</organism>
<accession>A0A0M7AQR6</accession>
<gene>
    <name evidence="3" type="ORF">LAX5112_04851</name>
</gene>
<reference evidence="4" key="1">
    <citation type="submission" date="2015-07" db="EMBL/GenBank/DDBJ databases">
        <authorList>
            <person name="Rodrigo-Torres Lidia"/>
            <person name="Arahal R.David."/>
        </authorList>
    </citation>
    <scope>NUCLEOTIDE SEQUENCE [LARGE SCALE GENOMIC DNA]</scope>
    <source>
        <strain evidence="4">CECT 5112</strain>
    </source>
</reference>
<evidence type="ECO:0000313" key="4">
    <source>
        <dbReference type="Proteomes" id="UP000053235"/>
    </source>
</evidence>
<evidence type="ECO:0000313" key="3">
    <source>
        <dbReference type="EMBL" id="CTQ77249.1"/>
    </source>
</evidence>
<proteinExistence type="predicted"/>
<keyword evidence="1" id="KW-0732">Signal</keyword>